<feature type="compositionally biased region" description="Polar residues" evidence="1">
    <location>
        <begin position="253"/>
        <end position="279"/>
    </location>
</feature>
<feature type="compositionally biased region" description="Acidic residues" evidence="1">
    <location>
        <begin position="1423"/>
        <end position="1434"/>
    </location>
</feature>
<gene>
    <name evidence="3" type="ORF">MCOR_39652</name>
</gene>
<keyword evidence="4" id="KW-1185">Reference proteome</keyword>
<dbReference type="OrthoDB" id="10059338at2759"/>
<feature type="compositionally biased region" description="Polar residues" evidence="1">
    <location>
        <begin position="465"/>
        <end position="486"/>
    </location>
</feature>
<feature type="compositionally biased region" description="Polar residues" evidence="1">
    <location>
        <begin position="525"/>
        <end position="541"/>
    </location>
</feature>
<feature type="compositionally biased region" description="Polar residues" evidence="1">
    <location>
        <begin position="423"/>
        <end position="433"/>
    </location>
</feature>
<evidence type="ECO:0000259" key="2">
    <source>
        <dbReference type="PROSITE" id="PS50172"/>
    </source>
</evidence>
<dbReference type="InterPro" id="IPR036420">
    <property type="entry name" value="BRCT_dom_sf"/>
</dbReference>
<protein>
    <recommendedName>
        <fullName evidence="2">BRCT domain-containing protein</fullName>
    </recommendedName>
</protein>
<accession>A0A6J8DG31</accession>
<name>A0A6J8DG31_MYTCO</name>
<dbReference type="PANTHER" id="PTHR33480">
    <property type="entry name" value="SET DOMAIN-CONTAINING PROTEIN-RELATED"/>
    <property type="match status" value="1"/>
</dbReference>
<feature type="region of interest" description="Disordered" evidence="1">
    <location>
        <begin position="525"/>
        <end position="582"/>
    </location>
</feature>
<feature type="region of interest" description="Disordered" evidence="1">
    <location>
        <begin position="1356"/>
        <end position="1440"/>
    </location>
</feature>
<feature type="compositionally biased region" description="Polar residues" evidence="1">
    <location>
        <begin position="441"/>
        <end position="454"/>
    </location>
</feature>
<feature type="compositionally biased region" description="Acidic residues" evidence="1">
    <location>
        <begin position="1356"/>
        <end position="1371"/>
    </location>
</feature>
<feature type="compositionally biased region" description="Acidic residues" evidence="1">
    <location>
        <begin position="1390"/>
        <end position="1409"/>
    </location>
</feature>
<dbReference type="SUPFAM" id="SSF52113">
    <property type="entry name" value="BRCT domain"/>
    <property type="match status" value="1"/>
</dbReference>
<evidence type="ECO:0000313" key="3">
    <source>
        <dbReference type="EMBL" id="CAC5406034.1"/>
    </source>
</evidence>
<dbReference type="Gene3D" id="3.40.50.10190">
    <property type="entry name" value="BRCT domain"/>
    <property type="match status" value="1"/>
</dbReference>
<feature type="domain" description="BRCT" evidence="2">
    <location>
        <begin position="622"/>
        <end position="678"/>
    </location>
</feature>
<organism evidence="3 4">
    <name type="scientific">Mytilus coruscus</name>
    <name type="common">Sea mussel</name>
    <dbReference type="NCBI Taxonomy" id="42192"/>
    <lineage>
        <taxon>Eukaryota</taxon>
        <taxon>Metazoa</taxon>
        <taxon>Spiralia</taxon>
        <taxon>Lophotrochozoa</taxon>
        <taxon>Mollusca</taxon>
        <taxon>Bivalvia</taxon>
        <taxon>Autobranchia</taxon>
        <taxon>Pteriomorphia</taxon>
        <taxon>Mytilida</taxon>
        <taxon>Mytiloidea</taxon>
        <taxon>Mytilidae</taxon>
        <taxon>Mytilinae</taxon>
        <taxon>Mytilus</taxon>
    </lineage>
</organism>
<dbReference type="EMBL" id="CACVKT020007154">
    <property type="protein sequence ID" value="CAC5406034.1"/>
    <property type="molecule type" value="Genomic_DNA"/>
</dbReference>
<evidence type="ECO:0000313" key="4">
    <source>
        <dbReference type="Proteomes" id="UP000507470"/>
    </source>
</evidence>
<feature type="region of interest" description="Disordered" evidence="1">
    <location>
        <begin position="422"/>
        <end position="487"/>
    </location>
</feature>
<dbReference type="PROSITE" id="PS50172">
    <property type="entry name" value="BRCT"/>
    <property type="match status" value="1"/>
</dbReference>
<feature type="compositionally biased region" description="Basic residues" evidence="1">
    <location>
        <begin position="338"/>
        <end position="348"/>
    </location>
</feature>
<proteinExistence type="predicted"/>
<dbReference type="InterPro" id="IPR001357">
    <property type="entry name" value="BRCT_dom"/>
</dbReference>
<dbReference type="PANTHER" id="PTHR33480:SF1">
    <property type="entry name" value="TYR RECOMBINASE DOMAIN-CONTAINING PROTEIN"/>
    <property type="match status" value="1"/>
</dbReference>
<reference evidence="3 4" key="1">
    <citation type="submission" date="2020-06" db="EMBL/GenBank/DDBJ databases">
        <authorList>
            <person name="Li R."/>
            <person name="Bekaert M."/>
        </authorList>
    </citation>
    <scope>NUCLEOTIDE SEQUENCE [LARGE SCALE GENOMIC DNA]</scope>
    <source>
        <strain evidence="4">wild</strain>
    </source>
</reference>
<sequence length="1521" mass="173631">MRTADKPVVNPMVINRFRSRSLEIKSREVVQYRNRSSSPVISTVRTVYHTSRTSSPPVLTLKRKMDEGTNNHQGKHSKYDDNNPVTVEHNQEDEEGKSLVDQSRGKVTVIGKNGTEGKALRISSSICLFGRSRLCDIICIKSPADQHLKIKINEDGQAYLFDLTQPNMPKGGQLLKNGQKVESGGRFFKWNYPEHDSKDRIPTERLSRCGSHSDGEIMPRSDRDRSHLPEVNSMVINRFRSRSLEIKSREVVQSRNRSSSPVISTVRTVNHTSRTSSPPILTLKRKMDEGTNNHQGKHSKYDDNNPVTVEHNQEDEEGKSLDGAKQALQEWHYPGNKAQKKKRNKKKKPANDNSPHVNGDVSSAEIIPNGIVANGSIESDTEPVKTNSISDISSSVSSLSLLPTTCTVPSLTECDKVNHVAPTHTSQNSVSTQKHAKVNHVSPTNTSQNSVSTQKHAKVSHVSPAKTSQNSITTSRQADNSISSMRTADKPVVNPMVINRFRSRSLEIKSREVVQYRNRSSSPVLSTVRTVNHTSRTSSPPVLTLKRKMDEGTNNHQGKHSKYDDNNPVTVEHNQEDEEGKSLEQDVIQDEFPKKVLFSGPQIINYGFFKLFNKFQIAEHPEEATILVMPASENGISKFSTLTAFQCLLGRKIKIVNKRWIKDSVNHGEVQSLERYMINSFGIFGEYSLQENYQAFEFQMMGVWKEDMKEDEVRSMLQQMNGIEVLNSSENTIIVCADGHIHTSSKCVSKEWIFKSIIEGRIIREDEVNSAMEIVHDSDDESTLIGFQAFEPKKRIYMQTSGASSGKRLQKRQSCVYCDELSTKISRHLATKHKNELEVAKILNMKKKSKERRNAWFELASKGNFTHNMKVMDEGSGMLIPKYRPTENKKERKYLPCEYCRAHIVARDLWKHHQSCVSKPPGVRSDGPVQNSKLLLPMKCSYQLKHSVIKDLRDDVVAEKVRSDSLIMEFGQRKFDKTGKYVHTHQHIRDRMRELARFVIAMEEIDSSVKTLSQCITPTLWSSVLKAVKGVAGYHDETHEFSSPSLALKLGHSLCKTAKILRNKAIEKGDDITKERASLFLDLYKGEWGDRISSLALDSLSTAKYNSVQLLPLVEDVAKLSSFINREKQDAKQRDCQNNHVDTYARLCKLVLSEVILFNRKRSGEVQRLTKQSFLDSLLNPNVDEEIKKTLTGFEQQLCESHIRVETRGKRGRKIAILFTRPMKEDIEYLIELQKKLELQSQYIFVQPHSCNPYRGTHVLKDLAEQSDLEHPERITSTNLRKQLATVSQILGLSENHQDILAKFMGHDIRIHRDFYRLPQNTLEVAKVSKVLHLLNCGKISDIAGKSFDDIDVMEPVDFEEDEEEEEEIDDEIRGTRKTRKRGLHQSSDQQEEEEDDNSDDYEEEEDEEWKPPVKKRNRALISDDDDDEDEDDEPRTSTSVVHVAKKTGKRHMWTTEEMKCVEAAFRKNLSLKRLPGKKECQQLIDQNVVLHNRSWTMVKDFVRNKIVSMERKLHKLKEKK</sequence>
<dbReference type="Proteomes" id="UP000507470">
    <property type="component" value="Unassembled WGS sequence"/>
</dbReference>
<evidence type="ECO:0000256" key="1">
    <source>
        <dbReference type="SAM" id="MobiDB-lite"/>
    </source>
</evidence>
<feature type="region of interest" description="Disordered" evidence="1">
    <location>
        <begin position="204"/>
        <end position="225"/>
    </location>
</feature>
<feature type="region of interest" description="Disordered" evidence="1">
    <location>
        <begin position="250"/>
        <end position="365"/>
    </location>
</feature>